<organism evidence="2 3">
    <name type="scientific">Colletotrichum costaricense</name>
    <dbReference type="NCBI Taxonomy" id="1209916"/>
    <lineage>
        <taxon>Eukaryota</taxon>
        <taxon>Fungi</taxon>
        <taxon>Dikarya</taxon>
        <taxon>Ascomycota</taxon>
        <taxon>Pezizomycotina</taxon>
        <taxon>Sordariomycetes</taxon>
        <taxon>Hypocreomycetidae</taxon>
        <taxon>Glomerellales</taxon>
        <taxon>Glomerellaceae</taxon>
        <taxon>Colletotrichum</taxon>
        <taxon>Colletotrichum acutatum species complex</taxon>
    </lineage>
</organism>
<dbReference type="AlphaFoldDB" id="A0AAI9YKJ5"/>
<protein>
    <submittedName>
        <fullName evidence="2">Uncharacterized protein</fullName>
    </submittedName>
</protein>
<evidence type="ECO:0000313" key="2">
    <source>
        <dbReference type="EMBL" id="KAK1514417.1"/>
    </source>
</evidence>
<dbReference type="GeneID" id="85345390"/>
<keyword evidence="1" id="KW-0472">Membrane</keyword>
<proteinExistence type="predicted"/>
<evidence type="ECO:0000256" key="1">
    <source>
        <dbReference type="SAM" id="Phobius"/>
    </source>
</evidence>
<feature type="transmembrane region" description="Helical" evidence="1">
    <location>
        <begin position="7"/>
        <end position="27"/>
    </location>
</feature>
<gene>
    <name evidence="2" type="ORF">CCOS01_13697</name>
</gene>
<dbReference type="Proteomes" id="UP001240678">
    <property type="component" value="Unassembled WGS sequence"/>
</dbReference>
<dbReference type="RefSeq" id="XP_060307563.1">
    <property type="nucleotide sequence ID" value="XM_060461843.1"/>
</dbReference>
<sequence>MFTRRRIVGAAFSDSLFGPFFCIFFEWKWPTTWQGSSYLAMDEPQAGDVL</sequence>
<evidence type="ECO:0000313" key="3">
    <source>
        <dbReference type="Proteomes" id="UP001240678"/>
    </source>
</evidence>
<reference evidence="2 3" key="1">
    <citation type="submission" date="2016-10" db="EMBL/GenBank/DDBJ databases">
        <title>The genome sequence of Colletotrichum fioriniae PJ7.</title>
        <authorList>
            <person name="Baroncelli R."/>
        </authorList>
    </citation>
    <scope>NUCLEOTIDE SEQUENCE [LARGE SCALE GENOMIC DNA]</scope>
    <source>
        <strain evidence="2 3">IMI 309622</strain>
    </source>
</reference>
<keyword evidence="3" id="KW-1185">Reference proteome</keyword>
<dbReference type="EMBL" id="MOOE01000018">
    <property type="protein sequence ID" value="KAK1514417.1"/>
    <property type="molecule type" value="Genomic_DNA"/>
</dbReference>
<accession>A0AAI9YKJ5</accession>
<name>A0AAI9YKJ5_9PEZI</name>
<keyword evidence="1" id="KW-1133">Transmembrane helix</keyword>
<comment type="caution">
    <text evidence="2">The sequence shown here is derived from an EMBL/GenBank/DDBJ whole genome shotgun (WGS) entry which is preliminary data.</text>
</comment>
<keyword evidence="1" id="KW-0812">Transmembrane</keyword>